<comment type="similarity">
    <text evidence="1">Belongs to the peptidase S33 family.</text>
</comment>
<organism evidence="4 5">
    <name type="scientific">Paramarasmius palmivorus</name>
    <dbReference type="NCBI Taxonomy" id="297713"/>
    <lineage>
        <taxon>Eukaryota</taxon>
        <taxon>Fungi</taxon>
        <taxon>Dikarya</taxon>
        <taxon>Basidiomycota</taxon>
        <taxon>Agaricomycotina</taxon>
        <taxon>Agaricomycetes</taxon>
        <taxon>Agaricomycetidae</taxon>
        <taxon>Agaricales</taxon>
        <taxon>Marasmiineae</taxon>
        <taxon>Marasmiaceae</taxon>
        <taxon>Paramarasmius</taxon>
    </lineage>
</organism>
<proteinExistence type="inferred from homology"/>
<accession>A0AAW0D4U5</accession>
<dbReference type="GO" id="GO:0006508">
    <property type="term" value="P:proteolysis"/>
    <property type="evidence" value="ECO:0007669"/>
    <property type="project" value="InterPro"/>
</dbReference>
<evidence type="ECO:0000313" key="4">
    <source>
        <dbReference type="EMBL" id="KAK7047238.1"/>
    </source>
</evidence>
<dbReference type="InterPro" id="IPR005945">
    <property type="entry name" value="Pro_imino_pep"/>
</dbReference>
<dbReference type="InterPro" id="IPR029058">
    <property type="entry name" value="AB_hydrolase_fold"/>
</dbReference>
<dbReference type="EMBL" id="JAYKXP010000021">
    <property type="protein sequence ID" value="KAK7047238.1"/>
    <property type="molecule type" value="Genomic_DNA"/>
</dbReference>
<dbReference type="Proteomes" id="UP001383192">
    <property type="component" value="Unassembled WGS sequence"/>
</dbReference>
<evidence type="ECO:0000256" key="2">
    <source>
        <dbReference type="ARBA" id="ARBA00022801"/>
    </source>
</evidence>
<dbReference type="PANTHER" id="PTHR43798">
    <property type="entry name" value="MONOACYLGLYCEROL LIPASE"/>
    <property type="match status" value="1"/>
</dbReference>
<dbReference type="Pfam" id="PF00561">
    <property type="entry name" value="Abhydrolase_1"/>
    <property type="match status" value="1"/>
</dbReference>
<sequence>MPNLQLFAAYRIPVILYDQLGNGRSTHLPDKPASFWTVDVFMDQLDSVLTHFGIGCSFDLLGHSWGGMLASQYAAIRRPPGLKRLVLANAPASMELWMESTRKLGDRLPNGLGDVLRQHEEAEETETPQYRRANLEFMKRYICQIYPFPSELSESFKQMDLDSTVYNALYVNVNHFVLISTYAEHRMGSIGGVYVTGGNLEKWSIVESMHHITQPTLLLNGADDEFQDSSLQPFFEKIPNVKWYQFSKSHIPFLEELDRYLQIVGSFLAQEL</sequence>
<name>A0AAW0D4U5_9AGAR</name>
<reference evidence="4 5" key="1">
    <citation type="submission" date="2024-01" db="EMBL/GenBank/DDBJ databases">
        <title>A draft genome for a cacao thread blight-causing isolate of Paramarasmius palmivorus.</title>
        <authorList>
            <person name="Baruah I.K."/>
            <person name="Bukari Y."/>
            <person name="Amoako-Attah I."/>
            <person name="Meinhardt L.W."/>
            <person name="Bailey B.A."/>
            <person name="Cohen S.P."/>
        </authorList>
    </citation>
    <scope>NUCLEOTIDE SEQUENCE [LARGE SCALE GENOMIC DNA]</scope>
    <source>
        <strain evidence="4 5">GH-12</strain>
    </source>
</reference>
<protein>
    <recommendedName>
        <fullName evidence="3">AB hydrolase-1 domain-containing protein</fullName>
    </recommendedName>
</protein>
<dbReference type="Gene3D" id="3.40.50.1820">
    <property type="entry name" value="alpha/beta hydrolase"/>
    <property type="match status" value="1"/>
</dbReference>
<feature type="domain" description="AB hydrolase-1" evidence="3">
    <location>
        <begin position="12"/>
        <end position="255"/>
    </location>
</feature>
<evidence type="ECO:0000256" key="1">
    <source>
        <dbReference type="ARBA" id="ARBA00010088"/>
    </source>
</evidence>
<dbReference type="PRINTS" id="PR00793">
    <property type="entry name" value="PROAMNOPTASE"/>
</dbReference>
<dbReference type="PIRSF" id="PIRSF005539">
    <property type="entry name" value="Pept_S33_TRI_F1"/>
    <property type="match status" value="1"/>
</dbReference>
<dbReference type="InterPro" id="IPR000073">
    <property type="entry name" value="AB_hydrolase_1"/>
</dbReference>
<gene>
    <name evidence="4" type="ORF">VNI00_006904</name>
</gene>
<dbReference type="SUPFAM" id="SSF53474">
    <property type="entry name" value="alpha/beta-Hydrolases"/>
    <property type="match status" value="1"/>
</dbReference>
<keyword evidence="5" id="KW-1185">Reference proteome</keyword>
<dbReference type="AlphaFoldDB" id="A0AAW0D4U5"/>
<dbReference type="GO" id="GO:0008233">
    <property type="term" value="F:peptidase activity"/>
    <property type="evidence" value="ECO:0007669"/>
    <property type="project" value="InterPro"/>
</dbReference>
<evidence type="ECO:0000313" key="5">
    <source>
        <dbReference type="Proteomes" id="UP001383192"/>
    </source>
</evidence>
<dbReference type="InterPro" id="IPR002410">
    <property type="entry name" value="Peptidase_S33"/>
</dbReference>
<keyword evidence="2" id="KW-0378">Hydrolase</keyword>
<comment type="caution">
    <text evidence="4">The sequence shown here is derived from an EMBL/GenBank/DDBJ whole genome shotgun (WGS) entry which is preliminary data.</text>
</comment>
<dbReference type="InterPro" id="IPR050266">
    <property type="entry name" value="AB_hydrolase_sf"/>
</dbReference>
<evidence type="ECO:0000259" key="3">
    <source>
        <dbReference type="Pfam" id="PF00561"/>
    </source>
</evidence>